<keyword evidence="6" id="KW-0915">Sodium</keyword>
<feature type="transmembrane region" description="Helical" evidence="6">
    <location>
        <begin position="246"/>
        <end position="268"/>
    </location>
</feature>
<evidence type="ECO:0000256" key="4">
    <source>
        <dbReference type="ARBA" id="ARBA00022989"/>
    </source>
</evidence>
<evidence type="ECO:0000313" key="9">
    <source>
        <dbReference type="Proteomes" id="UP000318053"/>
    </source>
</evidence>
<dbReference type="Proteomes" id="UP000318053">
    <property type="component" value="Unassembled WGS sequence"/>
</dbReference>
<proteinExistence type="inferred from homology"/>
<feature type="transmembrane region" description="Helical" evidence="6">
    <location>
        <begin position="393"/>
        <end position="419"/>
    </location>
</feature>
<keyword evidence="6" id="KW-0813">Transport</keyword>
<evidence type="ECO:0000256" key="6">
    <source>
        <dbReference type="HAMAP-Rule" id="MF_01844"/>
    </source>
</evidence>
<dbReference type="PANTHER" id="PTHR30341">
    <property type="entry name" value="SODIUM ION/PROTON ANTIPORTER NHAA-RELATED"/>
    <property type="match status" value="1"/>
</dbReference>
<keyword evidence="6" id="KW-0739">Sodium transport</keyword>
<dbReference type="HAMAP" id="MF_01844">
    <property type="entry name" value="NhaA"/>
    <property type="match status" value="1"/>
</dbReference>
<keyword evidence="6" id="KW-0050">Antiport</keyword>
<comment type="catalytic activity">
    <reaction evidence="6">
        <text>Na(+)(in) + 2 H(+)(out) = Na(+)(out) + 2 H(+)(in)</text>
        <dbReference type="Rhea" id="RHEA:29251"/>
        <dbReference type="ChEBI" id="CHEBI:15378"/>
        <dbReference type="ChEBI" id="CHEBI:29101"/>
    </reaction>
</comment>
<accession>A0A5C5XYA9</accession>
<evidence type="ECO:0000256" key="7">
    <source>
        <dbReference type="SAM" id="MobiDB-lite"/>
    </source>
</evidence>
<organism evidence="8 9">
    <name type="scientific">Allorhodopirellula solitaria</name>
    <dbReference type="NCBI Taxonomy" id="2527987"/>
    <lineage>
        <taxon>Bacteria</taxon>
        <taxon>Pseudomonadati</taxon>
        <taxon>Planctomycetota</taxon>
        <taxon>Planctomycetia</taxon>
        <taxon>Pirellulales</taxon>
        <taxon>Pirellulaceae</taxon>
        <taxon>Allorhodopirellula</taxon>
    </lineage>
</organism>
<dbReference type="PANTHER" id="PTHR30341:SF0">
    <property type="entry name" value="NA(+)_H(+) ANTIPORTER NHAA"/>
    <property type="match status" value="1"/>
</dbReference>
<evidence type="ECO:0000256" key="1">
    <source>
        <dbReference type="ARBA" id="ARBA00004429"/>
    </source>
</evidence>
<dbReference type="InterPro" id="IPR004670">
    <property type="entry name" value="NhaA"/>
</dbReference>
<feature type="transmembrane region" description="Helical" evidence="6">
    <location>
        <begin position="129"/>
        <end position="146"/>
    </location>
</feature>
<evidence type="ECO:0000256" key="3">
    <source>
        <dbReference type="ARBA" id="ARBA00022692"/>
    </source>
</evidence>
<feature type="transmembrane region" description="Helical" evidence="6">
    <location>
        <begin position="87"/>
        <end position="108"/>
    </location>
</feature>
<feature type="transmembrane region" description="Helical" evidence="6">
    <location>
        <begin position="213"/>
        <end position="234"/>
    </location>
</feature>
<dbReference type="GO" id="GO:0006885">
    <property type="term" value="P:regulation of pH"/>
    <property type="evidence" value="ECO:0007669"/>
    <property type="project" value="UniProtKB-UniRule"/>
</dbReference>
<evidence type="ECO:0000256" key="2">
    <source>
        <dbReference type="ARBA" id="ARBA00022475"/>
    </source>
</evidence>
<keyword evidence="3 6" id="KW-0812">Transmembrane</keyword>
<keyword evidence="9" id="KW-1185">Reference proteome</keyword>
<dbReference type="GO" id="GO:0005886">
    <property type="term" value="C:plasma membrane"/>
    <property type="evidence" value="ECO:0007669"/>
    <property type="project" value="UniProtKB-SubCell"/>
</dbReference>
<dbReference type="NCBIfam" id="TIGR00773">
    <property type="entry name" value="NhaA"/>
    <property type="match status" value="1"/>
</dbReference>
<dbReference type="GO" id="GO:0015385">
    <property type="term" value="F:sodium:proton antiporter activity"/>
    <property type="evidence" value="ECO:0007669"/>
    <property type="project" value="UniProtKB-UniRule"/>
</dbReference>
<comment type="function">
    <text evidence="6">Na(+)/H(+) antiporter that extrudes sodium in exchange for external protons.</text>
</comment>
<protein>
    <recommendedName>
        <fullName evidence="6">Na(+)/H(+) antiporter NhaA</fullName>
    </recommendedName>
    <alternativeName>
        <fullName evidence="6">Sodium/proton antiporter NhaA</fullName>
    </alternativeName>
</protein>
<feature type="transmembrane region" description="Helical" evidence="6">
    <location>
        <begin position="158"/>
        <end position="177"/>
    </location>
</feature>
<feature type="transmembrane region" description="Helical" evidence="6">
    <location>
        <begin position="431"/>
        <end position="450"/>
    </location>
</feature>
<keyword evidence="6" id="KW-0406">Ion transport</keyword>
<sequence>MITDQPGFDLPDPHDKHGTNPLDNPLPDQPIDKWLRPFVRYLQFQTTSGFMLVLCAAIALIAANSAWSESYLAFWETEVTLGFGDLIFRHSLHHVINDGVMVIFFFVIGLEVKRELVHGALSNLKQASLPIAAAMGGMLVPAGLYLSLQYGEPGMRGWGIPMATDIAFVVGCLAILGPRVPHRLRILLLSLAIVDDIGAIVVIALGYTESLDAQYLLMAAIAIALVHMMSRLGVRRFPPYIAVGAIAWIALHESGVHATLIGVILGLMTPDKSVLVPERFRDYLHVREEDFGDRRWAERSHRAEIVQEVQRLTRETVSPLEYLEMTLHPWAAYVIMPLFALANAGVPIEPQNIGDPVAIAVMLGLVVGKPVGIALFSWIAIRIGLAELPQGVSWPVLLSGSCLAGIGFTMALFIDGLAFGAYGLTTAKTGVIVGSAVSAVVGMGLLLWTLPKQKPASSAPPPPNL</sequence>
<keyword evidence="5 6" id="KW-0472">Membrane</keyword>
<feature type="transmembrane region" description="Helical" evidence="6">
    <location>
        <begin position="358"/>
        <end position="381"/>
    </location>
</feature>
<feature type="transmembrane region" description="Helical" evidence="6">
    <location>
        <begin position="49"/>
        <end position="67"/>
    </location>
</feature>
<dbReference type="InterPro" id="IPR023171">
    <property type="entry name" value="Na/H_antiporter_dom_sf"/>
</dbReference>
<keyword evidence="4 6" id="KW-1133">Transmembrane helix</keyword>
<comment type="similarity">
    <text evidence="6">Belongs to the NhaA Na(+)/H(+) (TC 2.A.33) antiporter family.</text>
</comment>
<dbReference type="AlphaFoldDB" id="A0A5C5XYA9"/>
<dbReference type="Gene3D" id="1.20.1530.10">
    <property type="entry name" value="Na+/H+ antiporter like domain"/>
    <property type="match status" value="1"/>
</dbReference>
<comment type="caution">
    <text evidence="8">The sequence shown here is derived from an EMBL/GenBank/DDBJ whole genome shotgun (WGS) entry which is preliminary data.</text>
</comment>
<feature type="region of interest" description="Disordered" evidence="7">
    <location>
        <begin position="1"/>
        <end position="27"/>
    </location>
</feature>
<comment type="subcellular location">
    <subcellularLocation>
        <location evidence="1">Cell inner membrane</location>
        <topology evidence="1">Multi-pass membrane protein</topology>
    </subcellularLocation>
    <subcellularLocation>
        <location evidence="6">Cell membrane</location>
        <topology evidence="6">Multi-pass membrane protein</topology>
    </subcellularLocation>
</comment>
<evidence type="ECO:0000313" key="8">
    <source>
        <dbReference type="EMBL" id="TWT67511.1"/>
    </source>
</evidence>
<keyword evidence="2 6" id="KW-1003">Cell membrane</keyword>
<feature type="transmembrane region" description="Helical" evidence="6">
    <location>
        <begin position="184"/>
        <end position="207"/>
    </location>
</feature>
<gene>
    <name evidence="8" type="primary">nhaA_2</name>
    <name evidence="6" type="synonym">nhaA</name>
    <name evidence="8" type="ORF">CA85_23620</name>
</gene>
<evidence type="ECO:0000256" key="5">
    <source>
        <dbReference type="ARBA" id="ARBA00023136"/>
    </source>
</evidence>
<dbReference type="EMBL" id="SJPK01000004">
    <property type="protein sequence ID" value="TWT67511.1"/>
    <property type="molecule type" value="Genomic_DNA"/>
</dbReference>
<name>A0A5C5XYA9_9BACT</name>
<dbReference type="Pfam" id="PF06965">
    <property type="entry name" value="Na_H_antiport_1"/>
    <property type="match status" value="1"/>
</dbReference>
<feature type="transmembrane region" description="Helical" evidence="6">
    <location>
        <begin position="327"/>
        <end position="346"/>
    </location>
</feature>
<reference evidence="8 9" key="1">
    <citation type="submission" date="2019-02" db="EMBL/GenBank/DDBJ databases">
        <title>Deep-cultivation of Planctomycetes and their phenomic and genomic characterization uncovers novel biology.</title>
        <authorList>
            <person name="Wiegand S."/>
            <person name="Jogler M."/>
            <person name="Boedeker C."/>
            <person name="Pinto D."/>
            <person name="Vollmers J."/>
            <person name="Rivas-Marin E."/>
            <person name="Kohn T."/>
            <person name="Peeters S.H."/>
            <person name="Heuer A."/>
            <person name="Rast P."/>
            <person name="Oberbeckmann S."/>
            <person name="Bunk B."/>
            <person name="Jeske O."/>
            <person name="Meyerdierks A."/>
            <person name="Storesund J.E."/>
            <person name="Kallscheuer N."/>
            <person name="Luecker S."/>
            <person name="Lage O.M."/>
            <person name="Pohl T."/>
            <person name="Merkel B.J."/>
            <person name="Hornburger P."/>
            <person name="Mueller R.-W."/>
            <person name="Bruemmer F."/>
            <person name="Labrenz M."/>
            <person name="Spormann A.M."/>
            <person name="Op Den Camp H."/>
            <person name="Overmann J."/>
            <person name="Amann R."/>
            <person name="Jetten M.S.M."/>
            <person name="Mascher T."/>
            <person name="Medema M.H."/>
            <person name="Devos D.P."/>
            <person name="Kaster A.-K."/>
            <person name="Ovreas L."/>
            <person name="Rohde M."/>
            <person name="Galperin M.Y."/>
            <person name="Jogler C."/>
        </authorList>
    </citation>
    <scope>NUCLEOTIDE SEQUENCE [LARGE SCALE GENOMIC DNA]</scope>
    <source>
        <strain evidence="8 9">CA85</strain>
    </source>
</reference>